<evidence type="ECO:0000256" key="3">
    <source>
        <dbReference type="ARBA" id="ARBA00022989"/>
    </source>
</evidence>
<keyword evidence="4 7" id="KW-0472">Membrane</keyword>
<evidence type="ECO:0000256" key="5">
    <source>
        <dbReference type="SAM" id="Coils"/>
    </source>
</evidence>
<feature type="region of interest" description="Disordered" evidence="6">
    <location>
        <begin position="1"/>
        <end position="23"/>
    </location>
</feature>
<evidence type="ECO:0000256" key="1">
    <source>
        <dbReference type="ARBA" id="ARBA00004167"/>
    </source>
</evidence>
<dbReference type="InterPro" id="IPR058624">
    <property type="entry name" value="MdtA-like_HH"/>
</dbReference>
<dbReference type="Pfam" id="PF25876">
    <property type="entry name" value="HH_MFP_RND"/>
    <property type="match status" value="1"/>
</dbReference>
<reference evidence="11" key="1">
    <citation type="journal article" date="2014" name="Int. J. Syst. Evol. Microbiol.">
        <title>Complete genome sequence of Corynebacterium casei LMG S-19264T (=DSM 44701T), isolated from a smear-ripened cheese.</title>
        <authorList>
            <consortium name="US DOE Joint Genome Institute (JGI-PGF)"/>
            <person name="Walter F."/>
            <person name="Albersmeier A."/>
            <person name="Kalinowski J."/>
            <person name="Ruckert C."/>
        </authorList>
    </citation>
    <scope>NUCLEOTIDE SEQUENCE</scope>
    <source>
        <strain evidence="11">CGMCC 1.15447</strain>
    </source>
</reference>
<comment type="subcellular location">
    <subcellularLocation>
        <location evidence="1">Membrane</location>
        <topology evidence="1">Single-pass membrane protein</topology>
    </subcellularLocation>
</comment>
<keyword evidence="5" id="KW-0175">Coiled coil</keyword>
<dbReference type="Gene3D" id="1.10.287.470">
    <property type="entry name" value="Helix hairpin bin"/>
    <property type="match status" value="1"/>
</dbReference>
<evidence type="ECO:0000256" key="4">
    <source>
        <dbReference type="ARBA" id="ARBA00023136"/>
    </source>
</evidence>
<feature type="coiled-coil region" evidence="5">
    <location>
        <begin position="104"/>
        <end position="170"/>
    </location>
</feature>
<proteinExistence type="predicted"/>
<dbReference type="Gene3D" id="2.40.50.100">
    <property type="match status" value="1"/>
</dbReference>
<evidence type="ECO:0000313" key="11">
    <source>
        <dbReference type="EMBL" id="GGA62558.1"/>
    </source>
</evidence>
<evidence type="ECO:0000256" key="2">
    <source>
        <dbReference type="ARBA" id="ARBA00022692"/>
    </source>
</evidence>
<evidence type="ECO:0000259" key="10">
    <source>
        <dbReference type="Pfam" id="PF25954"/>
    </source>
</evidence>
<dbReference type="SUPFAM" id="SSF111369">
    <property type="entry name" value="HlyD-like secretion proteins"/>
    <property type="match status" value="3"/>
</dbReference>
<evidence type="ECO:0000259" key="8">
    <source>
        <dbReference type="Pfam" id="PF25876"/>
    </source>
</evidence>
<evidence type="ECO:0000313" key="12">
    <source>
        <dbReference type="Proteomes" id="UP000648801"/>
    </source>
</evidence>
<dbReference type="RefSeq" id="WP_188758398.1">
    <property type="nucleotide sequence ID" value="NZ_BMJB01000001.1"/>
</dbReference>
<dbReference type="Pfam" id="PF25954">
    <property type="entry name" value="Beta-barrel_RND_2"/>
    <property type="match status" value="1"/>
</dbReference>
<feature type="domain" description="Multidrug resistance protein MdtA-like alpha-helical hairpin" evidence="8">
    <location>
        <begin position="167"/>
        <end position="232"/>
    </location>
</feature>
<dbReference type="Gene3D" id="2.40.30.170">
    <property type="match status" value="1"/>
</dbReference>
<organism evidence="11 12">
    <name type="scientific">Edaphobacter acidisoli</name>
    <dbReference type="NCBI Taxonomy" id="2040573"/>
    <lineage>
        <taxon>Bacteria</taxon>
        <taxon>Pseudomonadati</taxon>
        <taxon>Acidobacteriota</taxon>
        <taxon>Terriglobia</taxon>
        <taxon>Terriglobales</taxon>
        <taxon>Acidobacteriaceae</taxon>
        <taxon>Edaphobacter</taxon>
    </lineage>
</organism>
<protein>
    <submittedName>
        <fullName evidence="11">Secretion protein HlyD</fullName>
    </submittedName>
</protein>
<keyword evidence="2 7" id="KW-0812">Transmembrane</keyword>
<dbReference type="PANTHER" id="PTHR30386">
    <property type="entry name" value="MEMBRANE FUSION SUBUNIT OF EMRAB-TOLC MULTIDRUG EFFLUX PUMP"/>
    <property type="match status" value="1"/>
</dbReference>
<keyword evidence="3 7" id="KW-1133">Transmembrane helix</keyword>
<dbReference type="PRINTS" id="PR01490">
    <property type="entry name" value="RTXTOXIND"/>
</dbReference>
<dbReference type="Proteomes" id="UP000648801">
    <property type="component" value="Unassembled WGS sequence"/>
</dbReference>
<dbReference type="GO" id="GO:0016020">
    <property type="term" value="C:membrane"/>
    <property type="evidence" value="ECO:0007669"/>
    <property type="project" value="UniProtKB-SubCell"/>
</dbReference>
<feature type="domain" description="CusB-like beta-barrel" evidence="10">
    <location>
        <begin position="315"/>
        <end position="354"/>
    </location>
</feature>
<accession>A0A916W3C6</accession>
<dbReference type="InterPro" id="IPR058792">
    <property type="entry name" value="Beta-barrel_RND_2"/>
</dbReference>
<gene>
    <name evidence="11" type="ORF">GCM10011507_12620</name>
</gene>
<feature type="coiled-coil region" evidence="5">
    <location>
        <begin position="248"/>
        <end position="275"/>
    </location>
</feature>
<dbReference type="InterPro" id="IPR058625">
    <property type="entry name" value="MdtA-like_BSH"/>
</dbReference>
<name>A0A916W3C6_9BACT</name>
<keyword evidence="12" id="KW-1185">Reference proteome</keyword>
<dbReference type="AlphaFoldDB" id="A0A916W3C6"/>
<sequence length="412" mass="44400">MSDHTPNAEADQEQQEQQEPQEKNPRRKLIVILVIAILAIGAGLFYWHSTFTESTDDAQVDGDLYQVSSRVTGQVIKVYVDDNQKVEVGQLLAEIDPKDYQVALEQAQANLASAQASALQATVNVPIISTNVSTSVSTTRSDVDASQAAVDAAEKQVQAAQARVDEAKANQTKSDLDVERYTPLVQKDVISKQQYDGAVALAAANKASVLGAEAQLIAQRAAVTQAIQRLSQSKSQAAESVKNGPDQVRAQQARANAALAEVKQAQAKVDQAMLNLSYTKITAPVTGIVNKKSVQVGENLSVGQDLLTIIPLTNLWVTANFKETQIDHMRSGQSVTIEVDALGGRKFSGKVTQIGGATGSRLSLFPPENATGNYVKVVQRIPVRIDFTNLQQENSDLKLRPGYSVTPDVRVK</sequence>
<dbReference type="InterPro" id="IPR050739">
    <property type="entry name" value="MFP"/>
</dbReference>
<reference evidence="11" key="2">
    <citation type="submission" date="2020-09" db="EMBL/GenBank/DDBJ databases">
        <authorList>
            <person name="Sun Q."/>
            <person name="Zhou Y."/>
        </authorList>
    </citation>
    <scope>NUCLEOTIDE SEQUENCE</scope>
    <source>
        <strain evidence="11">CGMCC 1.15447</strain>
    </source>
</reference>
<dbReference type="EMBL" id="BMJB01000001">
    <property type="protein sequence ID" value="GGA62558.1"/>
    <property type="molecule type" value="Genomic_DNA"/>
</dbReference>
<dbReference type="PANTHER" id="PTHR30386:SF26">
    <property type="entry name" value="TRANSPORT PROTEIN COMB"/>
    <property type="match status" value="1"/>
</dbReference>
<comment type="caution">
    <text evidence="11">The sequence shown here is derived from an EMBL/GenBank/DDBJ whole genome shotgun (WGS) entry which is preliminary data.</text>
</comment>
<dbReference type="Pfam" id="PF25917">
    <property type="entry name" value="BSH_RND"/>
    <property type="match status" value="1"/>
</dbReference>
<evidence type="ECO:0000259" key="9">
    <source>
        <dbReference type="Pfam" id="PF25917"/>
    </source>
</evidence>
<feature type="domain" description="Multidrug resistance protein MdtA-like barrel-sandwich hybrid" evidence="9">
    <location>
        <begin position="66"/>
        <end position="307"/>
    </location>
</feature>
<evidence type="ECO:0000256" key="7">
    <source>
        <dbReference type="SAM" id="Phobius"/>
    </source>
</evidence>
<feature type="transmembrane region" description="Helical" evidence="7">
    <location>
        <begin position="29"/>
        <end position="47"/>
    </location>
</feature>
<evidence type="ECO:0000256" key="6">
    <source>
        <dbReference type="SAM" id="MobiDB-lite"/>
    </source>
</evidence>